<dbReference type="InterPro" id="IPR009057">
    <property type="entry name" value="Homeodomain-like_sf"/>
</dbReference>
<feature type="domain" description="Integrase catalytic" evidence="17">
    <location>
        <begin position="1072"/>
        <end position="1240"/>
    </location>
</feature>
<evidence type="ECO:0000256" key="8">
    <source>
        <dbReference type="ARBA" id="ARBA00022918"/>
    </source>
</evidence>
<evidence type="ECO:0000256" key="13">
    <source>
        <dbReference type="SAM" id="MobiDB-lite"/>
    </source>
</evidence>
<comment type="subcellular location">
    <subcellularLocation>
        <location evidence="1 11">Nucleus</location>
    </subcellularLocation>
</comment>
<sequence length="4565" mass="525120">MSGSAKKNWKRSQYHQLTYVEKMKIIEEIEQGKSHSQVSRERNIPRSTISTIFKNKFAIKSAFLKSNFSSTLKRDRDGEFPEIEEALFRWIRQANAMKLAINGNILKEKAILLALKMGQDNFEASNGWLEKFKARRNIAFKRLHGEAGSVDANSVATWKGGIIPSLLAKYSPQDIFNADETGLFYKLLPNQTMTIRGEKCEGGFVMDEAMEEVVEEEMNRCFEALKKHQAIDVNYIDFLEVDKEMCKLLGNSPLKKLESEGLRIKKLISGIELGDMKPSQLLQKLRSLATPDISDNLIKTLWLDKLPTSIKNILIVSEEDISKLAIMADKINEINSSKEIYHAEVPSSSTDRLIAKLEDLERQVSELRLDRSRSRSKNRTQSRPRSNSQRSFDQRGRYCYYHFRFGPNCLQNKCRSPCSWNESENSNRTSSSAGIQDCRNLRLFVTDKNTGLRFLVNSGADISIIPPKDKNRMPSSDYKLYAANGTEIVTYGTKVRNLDIGLRRQFQWPFVIANTNRAIIGADFLNNFGLIIDIKNKRLIDGITNLSIRGVIQSISDMGNISTLNSSSKVSAILTKYPNLCRPPSDFVEAKHSVKHYIPTRGQPIHSKARRLDSQRLTLAKAEFQYMLNNGIIRPSNSPWASPLHLVSKKDESLRPCGDYRRLNAVTLPDRYPIPRLDDFHHILKGTRVYSKIDLCKAFYQIPIAEEDKPKTAIITPFGLFEFNVMSFGLRNATATFQRFMHEVLRNLDFAFVYLDDILVASKTEEEHYSHLETLFSRLNSYGLRINLSKSKFLVQEIDFLGYLITSHGVKPLPTKVKAILEYKKPKTVHELRIFLGMLNFYRTFLNNAAETQAILHEYLRGAKKKDRSEIKWTEEAEVHFEKCKQALANTALLAYPDTELPISLCTDASDRAVGSVLQQLDNNNWKPIAFFSKKLNPAQFADALSRVDAITTIDYEEIAKEQTGDSELQNLISKNTSLKFKQCPLQSGNLLWCDVSTNNIRPFIPIKFRMMVFRNFHELSHPGIKATTNQLTSRFIWPNMNKDIRKWAQACVNCQKCKVSIHTKSEIGKYQEVDERFSVVHIDLIGALPPSNGNIYCLTCIDRYTSWMEVVPLPDMKSETVARAFYENWIVRFGAPHTVISDRGKQFTSQLFKDLTTLCGIKLRHSTAYHPQCNGKIERLHRTIKTAIRAHNNIKWTETLPTVLLGLRAAINKDNNHSLSQMVYGKTIRLPGEFFDDSKHHLHAEEFVQQLQKQMELLKPLNEKHHSKTKVFVHKDLKTCSHVFIRTDRVKKPLEPPYEGPFPVLERTDKYFTLKVKGKNVTTSIDRLRPAYLLADSDNITAEHPTAPRPIASGALPSTSSQQNPDPPDVEKYTEFQGTGSAPDLSRTRSGRIIKKPTKDMYLQIPPPEPVNFRGNIEENWRYFKSHWRNFSIATGLDNKKDKLKVATLLSIIGKEAYNIFEHLDLSDEQRNNSDEIINALTQHFTPKINIIYERSIFNQTNQETNESIEQYICRLRKLSSTCNYGAMTEEMIRDRLVLGIIDKQTKRQLISDPQLTLQKAIDVCKANESANKQIENLTKNTQEEVNKLNIRKKTVNQNKMKKNIPCRYCATFHEHNRQNALLGIKPEESATKRIIGQKKLMTKLELELNGYKESIICQIDTGATVNVLNFADLCKIMQDGNPSLKPSYIKLRCYGGEILKPRGQIKINCSHQSKQHPIMFQVIDHWEKPILSAETCQKLNLIEIKADLCKIESTWTKQNNLLDKYKDIFEGIGCLQGEYKLETDPTIKPIKQAPRRVPITLRKELKEKLIDMKKKNIIAKVDYPTDWISNLVLVKSTKKLRICIDPRELNVALKRAEYPIPTIEEIIPNLQNAKIFTVVDTKDGFWNVKLSDESSNLTTFWTPFGRYKFLRMPFGLKTASEEYQRRLYEIFQGLEGIEIIADDILILGKGDSYEEALKDHDRNLENLFKTARQANLKFNINKVKLRLKEVKYLGHIITPHGLKPDPEKVKALKEMPHPESITELKSFLGFATYLCKFMPNISMISEPLRKLTMKNSTWSWSKNHQAAFEQIKDLASKAPILRYFDADKSIAIQCDASKHGLGVTLLQESQPIIFASRSLSKTEQNYAQIEKECLAIVFACERFHQYILGKCQVIVQTDHKPLLSIFKKSILKAPQRLQRMLLRLQRYNLELEHVQGSQMHLADIFSRACIKDVRNENLKYDVYPIDIIYKEIATVNVMETLSVCSDTVLRIREETSSDPILCEVKKLILNGWPPNKNQTSMLTREYWNFREELTVQDGIILKNDRIVIPNKLRAEMIMKTHQGHIGINSSMRRARDNIFWPGMNAQIGQEIENCSICLTNSQNQVREPMKSHKIPNYPWERISLDIFEIFKQDYLIIVDHYSDFFEVECLENTTSEYIIECCKRQFSRYGIPQIIGNGKAEAAVKIAKNLLKKSKQENSDFWQNLLNWRNTPTIDIDSSPVQRIMSRRTRAILPIHPNLLKPSIPENIPDKISIKRQQAKYYYDRKSKNLPDLDIGQEVYVRTPNTTPSWSKANITNEHNTRSYDVNIHGRTYRRNRTWIKPQQASANQKSTNNQEEGRKESIDQEQTVSNCLPSTSSAGGDNIVKRTRIETTECRIQSKSDSPKQGLDFLSEKLKTWSCGGPRPLAAALAAPFRIMDLGGWMSRPSELALHGNVAENWRRFKQRLMLYLEATEKATKPDKLKVAILLNFIGEEALEVFNTFHLKEDEAANFDLVINKFDDFCEPKKNVIFERFKFFSATQKDGESIDSFITELKGLSTSCEFESQKDSLIRDRIVYGIQDKALQERLLREPNLTLLKAIEMCKTDEISKQQIKIMQNNQNICQIRKYEKKHSPKQNQESEKEFKCQRCGKSHRAKNCPAWGKRCSKCKKMNHFAAFCKSSAIRSLNDETEETVWSIHEAKVVHTLEWKKSIIVNGKEICFKLDSGAEVNVLPYTFTRQMKGLEIFQTNRKLTSYTGHEIKIKGIATLNCKTKNKTESLEFFIADGYYQPILGIEAIEKLSLIKKCDAVQTEQNNSAKEILNRHKNIFEGIGRLPIEHKIRLKENATPVIAPSRKIPFSIREKVKAELERMEKLDIIEKVEEPSEWTHPIVVVQKPSGDVRICMDPRELNKYVQRERYILPTAETIFSELKGATVFSVFDASSAFWQVPLDKESTNLCTIATPFGRFRFKRLPYGLNSASEVFQRCINNILSGLQGTACYMDDILIYGSTMEEHNRNLETVLRRLEENNVKLNAKKQQIAVDKVNFLGHIISRDGIAIQASRAEAIQKLKRPENKTKVQRFLGMVTYLGKFIPNLSDKTAPLRKLISNKSEWKFGGEENDCFEKLKNMVSNAPILTFFDPTKPITISSDASQYGIGTVLMQGGHAIEYASFSLNATQRKYTQIEKELLAIVFGCERFQYYIWGNDVIVETDHKPLLSIVKKPLEKLSPRLQRMVLRLMRFQISLKFTPGKNMFVADHLSRDPLKDEVDTSYLEGQTESVHMLLVTTDEKIKRLQKETHEDHTLIQLIEYAKNGWPKYKTKVCDEAKPYWQFQDEIHVSDGIVYKGNCILVPSTLRKEILQVVHSSHQGIAASKEKARSAFYWPGMITQVENEVEKCRTCQEYSRKNPEESRIAHEIPEFPWEKIAVDFMEVSGTSSILVVDYHSKFVEIRKLSSKRETETILQLKTIFRTHGIPRTLVSDNGPPFNSTGFKNFAQKYEFKHQTSSPKYPRSNGQVERTIQTIKGLIIKAVKSGRDTNLALMEFNNTPKYDLPSPTQMLMGRSVRTLSTYTRQQLKPLFDTTKNYQKLRDHQQRYAGSPKRILRPLEVGDNIMLQERHRKWVPATVTAKHETPRSYMVKTPSGSEYRRNRSHLRPRKFSVEDSAPTIQSPSISGSQAGTAMDDNIQDHGRPTSENRRAYDPRKDVAKKDLGILGSAWERFRARDEGSVLPEDGDFNNHHGHAGAWLGTGEVKSSPIGQRLDYREGASESILDSGLGSSRPPWDMWLDHQEGCLSPSQTSLVGPGHPSQVSPNMNSGEKSTLNLTVKSTLETISAIRVAIGLWGKDDYRFNVQEMDNRCYDKDRWQNIENKVMENLKNPYLPKNLRDLITEAILPLALQIAAWMDEHDPIINAISIVKNHYDYIIWTTQGTINQKETAKNLVHDESLTLSISNLQVDPEREELLCRYQLSCLHSIEEDIEDLWHRLNLVDITEKELNDMKHEITIFWTKFLKSKYTETKAFDENRQLLLYEEGFLSAIRIFNKAGIEYFLSKLTPVKRGELIMESIRVIKSTHHRNGARAFILDHMNVFIILLRTLGEEQRITLYKHCSSALLLSILEWPWSKFFMDTAEHIWEYHREDQVFIASKIVRKAFMNFKDSDYSTLFQLYWMKIPFSIKDYDQNAILIAVILEILYRLDDRDAIKQILYAFSEAQMVSYIFYPKGDYPLKYFIHNQKPELLQFIFEECVESKAIVKALKQLPRTCFVGLPTVEAQDLDESFNLFYRTLDKVLVNLGKAAPNMEYRRCSSCIPGLGALTGYYQPGQRNP</sequence>
<evidence type="ECO:0000256" key="10">
    <source>
        <dbReference type="ARBA" id="ARBA00023242"/>
    </source>
</evidence>
<evidence type="ECO:0000313" key="19">
    <source>
        <dbReference type="EMBL" id="UYV66937.1"/>
    </source>
</evidence>
<evidence type="ECO:0000256" key="11">
    <source>
        <dbReference type="PROSITE-ProRule" id="PRU00320"/>
    </source>
</evidence>
<evidence type="ECO:0000256" key="2">
    <source>
        <dbReference type="ARBA" id="ARBA00012493"/>
    </source>
</evidence>
<dbReference type="PROSITE" id="PS50994">
    <property type="entry name" value="INTEGRASE"/>
    <property type="match status" value="2"/>
</dbReference>
<dbReference type="SUPFAM" id="SSF53098">
    <property type="entry name" value="Ribonuclease H-like"/>
    <property type="match status" value="3"/>
</dbReference>
<dbReference type="Gene3D" id="1.10.10.60">
    <property type="entry name" value="Homeodomain-like"/>
    <property type="match status" value="2"/>
</dbReference>
<dbReference type="PANTHER" id="PTHR37984:SF8">
    <property type="entry name" value="CCHC-TYPE DOMAIN-CONTAINING PROTEIN"/>
    <property type="match status" value="1"/>
</dbReference>
<dbReference type="InterPro" id="IPR021109">
    <property type="entry name" value="Peptidase_aspartic_dom_sf"/>
</dbReference>
<dbReference type="PROSITE" id="PS50175">
    <property type="entry name" value="ASP_PROT_RETROV"/>
    <property type="match status" value="1"/>
</dbReference>
<dbReference type="InterPro" id="IPR043128">
    <property type="entry name" value="Rev_trsase/Diguanyl_cyclase"/>
</dbReference>
<dbReference type="Pfam" id="PF17917">
    <property type="entry name" value="RT_RNaseH"/>
    <property type="match status" value="1"/>
</dbReference>
<feature type="region of interest" description="Disordered" evidence="13">
    <location>
        <begin position="2579"/>
        <end position="2627"/>
    </location>
</feature>
<feature type="region of interest" description="Disordered" evidence="13">
    <location>
        <begin position="4036"/>
        <end position="4058"/>
    </location>
</feature>
<feature type="domain" description="HTH CENPB-type" evidence="18">
    <location>
        <begin position="71"/>
        <end position="142"/>
    </location>
</feature>
<dbReference type="Pfam" id="PF03221">
    <property type="entry name" value="HTH_Tnp_Tc5"/>
    <property type="match status" value="1"/>
</dbReference>
<dbReference type="Pfam" id="PF17921">
    <property type="entry name" value="Integrase_H2C2"/>
    <property type="match status" value="3"/>
</dbReference>
<dbReference type="InterPro" id="IPR001878">
    <property type="entry name" value="Znf_CCHC"/>
</dbReference>
<dbReference type="EC" id="2.7.7.49" evidence="2"/>
<dbReference type="Gene3D" id="1.10.340.70">
    <property type="match status" value="3"/>
</dbReference>
<dbReference type="SUPFAM" id="SSF50630">
    <property type="entry name" value="Acid proteases"/>
    <property type="match status" value="2"/>
</dbReference>
<feature type="compositionally biased region" description="Polar residues" evidence="13">
    <location>
        <begin position="3906"/>
        <end position="3919"/>
    </location>
</feature>
<dbReference type="InterPro" id="IPR001584">
    <property type="entry name" value="Integrase_cat-core"/>
</dbReference>
<feature type="coiled-coil region" evidence="12">
    <location>
        <begin position="3250"/>
        <end position="3284"/>
    </location>
</feature>
<dbReference type="Pfam" id="PF00078">
    <property type="entry name" value="RVT_1"/>
    <property type="match status" value="3"/>
</dbReference>
<dbReference type="InterPro" id="IPR007889">
    <property type="entry name" value="HTH_Psq"/>
</dbReference>
<evidence type="ECO:0000256" key="12">
    <source>
        <dbReference type="SAM" id="Coils"/>
    </source>
</evidence>
<feature type="compositionally biased region" description="Polar residues" evidence="13">
    <location>
        <begin position="2583"/>
        <end position="2597"/>
    </location>
</feature>
<keyword evidence="4" id="KW-0548">Nucleotidyltransferase</keyword>
<dbReference type="InterPro" id="IPR041373">
    <property type="entry name" value="RT_RNaseH"/>
</dbReference>
<keyword evidence="20" id="KW-1185">Reference proteome</keyword>
<dbReference type="SMART" id="SM00343">
    <property type="entry name" value="ZnF_C2HC"/>
    <property type="match status" value="2"/>
</dbReference>
<dbReference type="SMART" id="SM00674">
    <property type="entry name" value="CENPB"/>
    <property type="match status" value="1"/>
</dbReference>
<dbReference type="InterPro" id="IPR050951">
    <property type="entry name" value="Retrovirus_Pol_polyprotein"/>
</dbReference>
<dbReference type="SUPFAM" id="SSF56672">
    <property type="entry name" value="DNA/RNA polymerases"/>
    <property type="match status" value="3"/>
</dbReference>
<dbReference type="EMBL" id="CP092866">
    <property type="protein sequence ID" value="UYV66937.1"/>
    <property type="molecule type" value="Genomic_DNA"/>
</dbReference>
<gene>
    <name evidence="19" type="ORF">LAZ67_4003383</name>
</gene>
<dbReference type="Gene3D" id="3.30.70.270">
    <property type="match status" value="6"/>
</dbReference>
<dbReference type="PROSITE" id="PS51253">
    <property type="entry name" value="HTH_CENPB"/>
    <property type="match status" value="1"/>
</dbReference>
<keyword evidence="10 11" id="KW-0539">Nucleus</keyword>
<keyword evidence="7" id="KW-0378">Hydrolase</keyword>
<feature type="compositionally biased region" description="Polar residues" evidence="13">
    <location>
        <begin position="4048"/>
        <end position="4058"/>
    </location>
</feature>
<evidence type="ECO:0000256" key="4">
    <source>
        <dbReference type="ARBA" id="ARBA00022695"/>
    </source>
</evidence>
<keyword evidence="3" id="KW-0808">Transferase</keyword>
<dbReference type="InterPro" id="IPR006600">
    <property type="entry name" value="HTH_CenpB_DNA-bd_dom"/>
</dbReference>
<dbReference type="SUPFAM" id="SSF46689">
    <property type="entry name" value="Homeodomain-like"/>
    <property type="match status" value="2"/>
</dbReference>
<dbReference type="PANTHER" id="PTHR37984">
    <property type="entry name" value="PROTEIN CBG26694"/>
    <property type="match status" value="1"/>
</dbReference>
<keyword evidence="6" id="KW-0255">Endonuclease</keyword>
<evidence type="ECO:0000256" key="3">
    <source>
        <dbReference type="ARBA" id="ARBA00022679"/>
    </source>
</evidence>
<evidence type="ECO:0000313" key="20">
    <source>
        <dbReference type="Proteomes" id="UP001235939"/>
    </source>
</evidence>
<dbReference type="InterPro" id="IPR041588">
    <property type="entry name" value="Integrase_H2C2"/>
</dbReference>
<dbReference type="PROSITE" id="PS50878">
    <property type="entry name" value="RT_POL"/>
    <property type="match status" value="2"/>
</dbReference>
<evidence type="ECO:0000259" key="15">
    <source>
        <dbReference type="PROSITE" id="PS50878"/>
    </source>
</evidence>
<organism evidence="19 20">
    <name type="scientific">Cordylochernes scorpioides</name>
    <dbReference type="NCBI Taxonomy" id="51811"/>
    <lineage>
        <taxon>Eukaryota</taxon>
        <taxon>Metazoa</taxon>
        <taxon>Ecdysozoa</taxon>
        <taxon>Arthropoda</taxon>
        <taxon>Chelicerata</taxon>
        <taxon>Arachnida</taxon>
        <taxon>Pseudoscorpiones</taxon>
        <taxon>Cheliferoidea</taxon>
        <taxon>Chernetidae</taxon>
        <taxon>Cordylochernes</taxon>
    </lineage>
</organism>
<evidence type="ECO:0000259" key="17">
    <source>
        <dbReference type="PROSITE" id="PS50994"/>
    </source>
</evidence>
<evidence type="ECO:0000256" key="5">
    <source>
        <dbReference type="ARBA" id="ARBA00022722"/>
    </source>
</evidence>
<feature type="domain" description="Reverse transcriptase" evidence="15">
    <location>
        <begin position="3116"/>
        <end position="3293"/>
    </location>
</feature>
<dbReference type="Gene3D" id="3.10.10.10">
    <property type="entry name" value="HIV Type 1 Reverse Transcriptase, subunit A, domain 1"/>
    <property type="match status" value="3"/>
</dbReference>
<feature type="region of interest" description="Disordered" evidence="13">
    <location>
        <begin position="3875"/>
        <end position="3944"/>
    </location>
</feature>
<proteinExistence type="predicted"/>
<dbReference type="CDD" id="cd09274">
    <property type="entry name" value="RNase_HI_RT_Ty3"/>
    <property type="match status" value="2"/>
</dbReference>
<name>A0ABY6KEK6_9ARAC</name>
<dbReference type="Pfam" id="PF04218">
    <property type="entry name" value="CENP-B_N"/>
    <property type="match status" value="1"/>
</dbReference>
<evidence type="ECO:0000256" key="1">
    <source>
        <dbReference type="ARBA" id="ARBA00004123"/>
    </source>
</evidence>
<dbReference type="InterPro" id="IPR001995">
    <property type="entry name" value="Peptidase_A2_cat"/>
</dbReference>
<feature type="non-terminal residue" evidence="19">
    <location>
        <position position="1"/>
    </location>
</feature>
<evidence type="ECO:0000259" key="14">
    <source>
        <dbReference type="PROSITE" id="PS50175"/>
    </source>
</evidence>
<feature type="domain" description="Reverse transcriptase" evidence="15">
    <location>
        <begin position="628"/>
        <end position="805"/>
    </location>
</feature>
<feature type="domain" description="Integrase catalytic" evidence="17">
    <location>
        <begin position="3658"/>
        <end position="3770"/>
    </location>
</feature>
<keyword evidence="12" id="KW-0175">Coiled coil</keyword>
<keyword evidence="8" id="KW-0695">RNA-directed DNA polymerase</keyword>
<evidence type="ECO:0000259" key="16">
    <source>
        <dbReference type="PROSITE" id="PS50960"/>
    </source>
</evidence>
<protein>
    <recommendedName>
        <fullName evidence="2">RNA-directed DNA polymerase</fullName>
        <ecNumber evidence="2">2.7.7.49</ecNumber>
    </recommendedName>
</protein>
<evidence type="ECO:0000256" key="9">
    <source>
        <dbReference type="ARBA" id="ARBA00023125"/>
    </source>
</evidence>
<keyword evidence="5" id="KW-0540">Nuclease</keyword>
<accession>A0ABY6KEK6</accession>
<dbReference type="Gene3D" id="3.30.420.10">
    <property type="entry name" value="Ribonuclease H-like superfamily/Ribonuclease H"/>
    <property type="match status" value="3"/>
</dbReference>
<feature type="domain" description="Peptidase A2" evidence="14">
    <location>
        <begin position="452"/>
        <end position="524"/>
    </location>
</feature>
<dbReference type="InterPro" id="IPR036397">
    <property type="entry name" value="RNaseH_sf"/>
</dbReference>
<dbReference type="InterPro" id="IPR041577">
    <property type="entry name" value="RT_RNaseH_2"/>
</dbReference>
<dbReference type="InterPro" id="IPR012337">
    <property type="entry name" value="RNaseH-like_sf"/>
</dbReference>
<dbReference type="InterPro" id="IPR000477">
    <property type="entry name" value="RT_dom"/>
</dbReference>
<evidence type="ECO:0000256" key="7">
    <source>
        <dbReference type="ARBA" id="ARBA00022801"/>
    </source>
</evidence>
<dbReference type="Proteomes" id="UP001235939">
    <property type="component" value="Chromosome 04"/>
</dbReference>
<feature type="compositionally biased region" description="Polar residues" evidence="13">
    <location>
        <begin position="2607"/>
        <end position="2622"/>
    </location>
</feature>
<dbReference type="PROSITE" id="PS50960">
    <property type="entry name" value="HTH_PSQ"/>
    <property type="match status" value="1"/>
</dbReference>
<feature type="domain" description="HTH psq-type" evidence="16">
    <location>
        <begin position="8"/>
        <end position="59"/>
    </location>
</feature>
<evidence type="ECO:0000256" key="6">
    <source>
        <dbReference type="ARBA" id="ARBA00022759"/>
    </source>
</evidence>
<keyword evidence="9 11" id="KW-0238">DNA-binding</keyword>
<dbReference type="InterPro" id="IPR043502">
    <property type="entry name" value="DNA/RNA_pol_sf"/>
</dbReference>
<dbReference type="CDD" id="cd01647">
    <property type="entry name" value="RT_LTR"/>
    <property type="match status" value="3"/>
</dbReference>
<reference evidence="19 20" key="1">
    <citation type="submission" date="2022-01" db="EMBL/GenBank/DDBJ databases">
        <title>A chromosomal length assembly of Cordylochernes scorpioides.</title>
        <authorList>
            <person name="Zeh D."/>
            <person name="Zeh J."/>
        </authorList>
    </citation>
    <scope>NUCLEOTIDE SEQUENCE [LARGE SCALE GENOMIC DNA]</scope>
    <source>
        <strain evidence="19">IN4F17</strain>
        <tissue evidence="19">Whole Body</tissue>
    </source>
</reference>
<feature type="coiled-coil region" evidence="12">
    <location>
        <begin position="1569"/>
        <end position="1600"/>
    </location>
</feature>
<dbReference type="Gene3D" id="2.40.70.10">
    <property type="entry name" value="Acid Proteases"/>
    <property type="match status" value="2"/>
</dbReference>
<dbReference type="Pfam" id="PF17919">
    <property type="entry name" value="RT_RNaseH_2"/>
    <property type="match status" value="2"/>
</dbReference>
<dbReference type="CDD" id="cd05481">
    <property type="entry name" value="retropepsin_like_LTR_1"/>
    <property type="match status" value="2"/>
</dbReference>
<feature type="compositionally biased region" description="Basic and acidic residues" evidence="13">
    <location>
        <begin position="3926"/>
        <end position="3944"/>
    </location>
</feature>
<dbReference type="Pfam" id="PF00665">
    <property type="entry name" value="rve"/>
    <property type="match status" value="2"/>
</dbReference>
<feature type="region of interest" description="Disordered" evidence="13">
    <location>
        <begin position="1344"/>
        <end position="1388"/>
    </location>
</feature>
<evidence type="ECO:0000259" key="18">
    <source>
        <dbReference type="PROSITE" id="PS51253"/>
    </source>
</evidence>
<feature type="region of interest" description="Disordered" evidence="13">
    <location>
        <begin position="368"/>
        <end position="391"/>
    </location>
</feature>
<feature type="DNA-binding region" description="H-T-H motif" evidence="11">
    <location>
        <begin position="35"/>
        <end position="55"/>
    </location>
</feature>